<reference evidence="1" key="1">
    <citation type="journal article" date="2023" name="ISME J.">
        <title>Emergence of putative energy parasites within Clostridia revealed by genome analysis of a novel endosymbiotic clade.</title>
        <authorList>
            <person name="Takahashi K."/>
            <person name="Kuwahara H."/>
            <person name="Horikawa Y."/>
            <person name="Izawa K."/>
            <person name="Kato D."/>
            <person name="Inagaki T."/>
            <person name="Yuki M."/>
            <person name="Ohkuma M."/>
            <person name="Hongoh Y."/>
        </authorList>
    </citation>
    <scope>NUCLEOTIDE SEQUENCE</scope>
    <source>
        <strain evidence="1">CfP3-15</strain>
    </source>
</reference>
<dbReference type="Proteomes" id="UP001337580">
    <property type="component" value="Chromosome"/>
</dbReference>
<protein>
    <submittedName>
        <fullName evidence="1">Uncharacterized protein</fullName>
    </submittedName>
</protein>
<name>A0AA48L0Q1_9FIRM</name>
<evidence type="ECO:0000313" key="1">
    <source>
        <dbReference type="EMBL" id="BED91680.1"/>
    </source>
</evidence>
<dbReference type="AlphaFoldDB" id="A0AA48L0Q1"/>
<evidence type="ECO:0000313" key="2">
    <source>
        <dbReference type="EMBL" id="BED92029.1"/>
    </source>
</evidence>
<dbReference type="EMBL" id="AP027924">
    <property type="protein sequence ID" value="BED91680.1"/>
    <property type="molecule type" value="Genomic_DNA"/>
</dbReference>
<dbReference type="KEGG" id="ips:CfP315_0192"/>
<organism evidence="1">
    <name type="scientific">Candidatus Improbicoccus pseudotrichonymphae</name>
    <dbReference type="NCBI Taxonomy" id="3033792"/>
    <lineage>
        <taxon>Bacteria</taxon>
        <taxon>Bacillati</taxon>
        <taxon>Bacillota</taxon>
        <taxon>Clostridia</taxon>
        <taxon>Candidatus Improbicoccus</taxon>
    </lineage>
</organism>
<dbReference type="KEGG" id="ips:CfP315_0602"/>
<proteinExistence type="predicted"/>
<accession>A0AA48L0Q1</accession>
<sequence length="118" mass="14086">MNINPKIEEIFQNFEVNGTKIPIFFMNYSGKSDIYLTYYTWIEKPLAFSDDEYQEEVANITIDIWSKTNYKQIAEAVKQKLKDNNFMWIDNGPESYESDTKYYHLPMNFYIESSEEVS</sequence>
<dbReference type="EMBL" id="AP027924">
    <property type="protein sequence ID" value="BED92029.1"/>
    <property type="molecule type" value="Genomic_DNA"/>
</dbReference>
<gene>
    <name evidence="1" type="ORF">CfP315_0192</name>
    <name evidence="2" type="ORF">CfP315_0602</name>
</gene>